<gene>
    <name evidence="1" type="ORF">H5410_021566</name>
</gene>
<dbReference type="Proteomes" id="UP000824120">
    <property type="component" value="Chromosome 4"/>
</dbReference>
<keyword evidence="2" id="KW-1185">Reference proteome</keyword>
<proteinExistence type="predicted"/>
<dbReference type="AlphaFoldDB" id="A0A9J5ZCY1"/>
<comment type="caution">
    <text evidence="1">The sequence shown here is derived from an EMBL/GenBank/DDBJ whole genome shotgun (WGS) entry which is preliminary data.</text>
</comment>
<name>A0A9J5ZCY1_SOLCO</name>
<organism evidence="1 2">
    <name type="scientific">Solanum commersonii</name>
    <name type="common">Commerson's wild potato</name>
    <name type="synonym">Commerson's nightshade</name>
    <dbReference type="NCBI Taxonomy" id="4109"/>
    <lineage>
        <taxon>Eukaryota</taxon>
        <taxon>Viridiplantae</taxon>
        <taxon>Streptophyta</taxon>
        <taxon>Embryophyta</taxon>
        <taxon>Tracheophyta</taxon>
        <taxon>Spermatophyta</taxon>
        <taxon>Magnoliopsida</taxon>
        <taxon>eudicotyledons</taxon>
        <taxon>Gunneridae</taxon>
        <taxon>Pentapetalae</taxon>
        <taxon>asterids</taxon>
        <taxon>lamiids</taxon>
        <taxon>Solanales</taxon>
        <taxon>Solanaceae</taxon>
        <taxon>Solanoideae</taxon>
        <taxon>Solaneae</taxon>
        <taxon>Solanum</taxon>
    </lineage>
</organism>
<evidence type="ECO:0000313" key="1">
    <source>
        <dbReference type="EMBL" id="KAG5610285.1"/>
    </source>
</evidence>
<reference evidence="1 2" key="1">
    <citation type="submission" date="2020-09" db="EMBL/GenBank/DDBJ databases">
        <title>De no assembly of potato wild relative species, Solanum commersonii.</title>
        <authorList>
            <person name="Cho K."/>
        </authorList>
    </citation>
    <scope>NUCLEOTIDE SEQUENCE [LARGE SCALE GENOMIC DNA]</scope>
    <source>
        <strain evidence="1">LZ3.2</strain>
        <tissue evidence="1">Leaf</tissue>
    </source>
</reference>
<protein>
    <submittedName>
        <fullName evidence="1">Uncharacterized protein</fullName>
    </submittedName>
</protein>
<sequence>MRITRVSHVWRKMTNTRQGAMYFTEDDVIREEKLEAWWIGDNKGRFTLKSVFNNLRGRRMEQEWFASCTCINIEGLHLQKLIIPWWERKASNKLTQRLKAIPIYHNVGIMEKEECKKTWKGTFIQLNEPTVLDDNTSVD</sequence>
<dbReference type="EMBL" id="JACXVP010000004">
    <property type="protein sequence ID" value="KAG5610285.1"/>
    <property type="molecule type" value="Genomic_DNA"/>
</dbReference>
<accession>A0A9J5ZCY1</accession>
<evidence type="ECO:0000313" key="2">
    <source>
        <dbReference type="Proteomes" id="UP000824120"/>
    </source>
</evidence>